<dbReference type="Proteomes" id="UP000006639">
    <property type="component" value="Chromosome"/>
</dbReference>
<dbReference type="GO" id="GO:0034432">
    <property type="term" value="F:bis(5'-adenosyl)-pentaphosphatase activity"/>
    <property type="evidence" value="ECO:0007669"/>
    <property type="project" value="TreeGrafter"/>
</dbReference>
<evidence type="ECO:0000256" key="3">
    <source>
        <dbReference type="HAMAP-Rule" id="MF_00298"/>
    </source>
</evidence>
<dbReference type="EMBL" id="CP002130">
    <property type="protein sequence ID" value="AEI88839.1"/>
    <property type="molecule type" value="Genomic_DNA"/>
</dbReference>
<evidence type="ECO:0000256" key="1">
    <source>
        <dbReference type="ARBA" id="ARBA00001946"/>
    </source>
</evidence>
<comment type="similarity">
    <text evidence="3">Belongs to the Nudix hydrolase family. RppH subfamily.</text>
</comment>
<dbReference type="InterPro" id="IPR000086">
    <property type="entry name" value="NUDIX_hydrolase_dom"/>
</dbReference>
<dbReference type="GO" id="GO:0019693">
    <property type="term" value="P:ribose phosphate metabolic process"/>
    <property type="evidence" value="ECO:0007669"/>
    <property type="project" value="TreeGrafter"/>
</dbReference>
<reference evidence="5 6" key="1">
    <citation type="journal article" date="2011" name="Mol. Biol. Evol.">
        <title>Phylogenomic evidence for the presence of a flagellum and cbb3 oxidase in the free-living mitochondrial ancestor.</title>
        <authorList>
            <person name="Sassera D."/>
            <person name="Lo N."/>
            <person name="Epis S."/>
            <person name="D'Auria G."/>
            <person name="Montagna M."/>
            <person name="Comandatore F."/>
            <person name="Horner D."/>
            <person name="Pereto J."/>
            <person name="Luciano A.M."/>
            <person name="Franciosi F."/>
            <person name="Ferri E."/>
            <person name="Crotti E."/>
            <person name="Bazzocchi C."/>
            <person name="Daffonchio D."/>
            <person name="Sacchi L."/>
            <person name="Moya A."/>
            <person name="Latorre A."/>
            <person name="Bandi C."/>
        </authorList>
    </citation>
    <scope>NUCLEOTIDE SEQUENCE [LARGE SCALE GENOMIC DNA]</scope>
    <source>
        <strain evidence="5 6">IricVA</strain>
    </source>
</reference>
<proteinExistence type="inferred from homology"/>
<dbReference type="PROSITE" id="PS00893">
    <property type="entry name" value="NUDIX_BOX"/>
    <property type="match status" value="1"/>
</dbReference>
<accession>F7XVZ0</accession>
<sequence length="161" mass="18713">MTKFLSRKKYRPGVGIILLNQKKQVFIGQRADSVVETWQMPQGGIDGEEAPLEAALRELAEEVGTNNVELIQASARWYYYGLPMELQPILWDNQYVGQKQKWFLFKYLGADAEINIKTEQPEFIAWKWTEFAGLPDIVVYFKKQLYLDLVEEFESTIKNLA</sequence>
<dbReference type="InterPro" id="IPR015797">
    <property type="entry name" value="NUDIX_hydrolase-like_dom_sf"/>
</dbReference>
<keyword evidence="6" id="KW-1185">Reference proteome</keyword>
<name>F7XVZ0_MIDMI</name>
<organism evidence="5 6">
    <name type="scientific">Midichloria mitochondrii (strain IricVA)</name>
    <dbReference type="NCBI Taxonomy" id="696127"/>
    <lineage>
        <taxon>Bacteria</taxon>
        <taxon>Pseudomonadati</taxon>
        <taxon>Pseudomonadota</taxon>
        <taxon>Alphaproteobacteria</taxon>
        <taxon>Rickettsiales</taxon>
        <taxon>Candidatus Midichloriaceae</taxon>
        <taxon>Candidatus Midichloria</taxon>
    </lineage>
</organism>
<dbReference type="HOGENOM" id="CLU_087195_3_0_5"/>
<dbReference type="InterPro" id="IPR020084">
    <property type="entry name" value="NUDIX_hydrolase_CS"/>
</dbReference>
<dbReference type="InterPro" id="IPR022927">
    <property type="entry name" value="RppH"/>
</dbReference>
<dbReference type="KEGG" id="mmn:midi_00534"/>
<feature type="short sequence motif" description="Nudix box" evidence="3">
    <location>
        <begin position="43"/>
        <end position="64"/>
    </location>
</feature>
<comment type="cofactor">
    <cofactor evidence="1">
        <name>Mg(2+)</name>
        <dbReference type="ChEBI" id="CHEBI:18420"/>
    </cofactor>
</comment>
<feature type="domain" description="Nudix hydrolase" evidence="4">
    <location>
        <begin position="9"/>
        <end position="151"/>
    </location>
</feature>
<dbReference type="STRING" id="696127.midi_00534"/>
<dbReference type="GO" id="GO:0006753">
    <property type="term" value="P:nucleoside phosphate metabolic process"/>
    <property type="evidence" value="ECO:0007669"/>
    <property type="project" value="TreeGrafter"/>
</dbReference>
<dbReference type="NCBIfam" id="NF001936">
    <property type="entry name" value="PRK00714.1-3"/>
    <property type="match status" value="1"/>
</dbReference>
<dbReference type="HAMAP" id="MF_00298">
    <property type="entry name" value="Nudix_RppH"/>
    <property type="match status" value="1"/>
</dbReference>
<keyword evidence="2 3" id="KW-0378">Hydrolase</keyword>
<dbReference type="PROSITE" id="PS51462">
    <property type="entry name" value="NUDIX"/>
    <property type="match status" value="1"/>
</dbReference>
<evidence type="ECO:0000256" key="2">
    <source>
        <dbReference type="ARBA" id="ARBA00022801"/>
    </source>
</evidence>
<dbReference type="PANTHER" id="PTHR11839:SF22">
    <property type="entry name" value="NUDIX HYDROLASE 26, CHLOROPLASTIC"/>
    <property type="match status" value="1"/>
</dbReference>
<dbReference type="PANTHER" id="PTHR11839">
    <property type="entry name" value="UDP/ADP-SUGAR PYROPHOSPHATASE"/>
    <property type="match status" value="1"/>
</dbReference>
<dbReference type="Pfam" id="PF00293">
    <property type="entry name" value="NUDIX"/>
    <property type="match status" value="1"/>
</dbReference>
<gene>
    <name evidence="3" type="primary">rppH</name>
    <name evidence="3" type="synonym">nudH</name>
    <name evidence="5" type="ordered locus">midi_00534</name>
</gene>
<evidence type="ECO:0000259" key="4">
    <source>
        <dbReference type="PROSITE" id="PS51462"/>
    </source>
</evidence>
<protein>
    <recommendedName>
        <fullName evidence="3">RNA pyrophosphohydrolase</fullName>
        <ecNumber evidence="3">3.6.1.-</ecNumber>
    </recommendedName>
    <alternativeName>
        <fullName evidence="3">(Di)nucleoside polyphosphate hydrolase</fullName>
    </alternativeName>
</protein>
<evidence type="ECO:0000313" key="6">
    <source>
        <dbReference type="Proteomes" id="UP000006639"/>
    </source>
</evidence>
<dbReference type="Gene3D" id="3.90.79.10">
    <property type="entry name" value="Nucleoside Triphosphate Pyrophosphohydrolase"/>
    <property type="match status" value="1"/>
</dbReference>
<comment type="cofactor">
    <cofactor evidence="3">
        <name>a divalent metal cation</name>
        <dbReference type="ChEBI" id="CHEBI:60240"/>
    </cofactor>
</comment>
<dbReference type="EC" id="3.6.1.-" evidence="3"/>
<dbReference type="GO" id="GO:0008893">
    <property type="term" value="F:guanosine-3',5'-bis(diphosphate) 3'-diphosphatase activity"/>
    <property type="evidence" value="ECO:0007669"/>
    <property type="project" value="TreeGrafter"/>
</dbReference>
<dbReference type="NCBIfam" id="NF001938">
    <property type="entry name" value="PRK00714.1-5"/>
    <property type="match status" value="1"/>
</dbReference>
<evidence type="ECO:0000313" key="5">
    <source>
        <dbReference type="EMBL" id="AEI88839.1"/>
    </source>
</evidence>
<dbReference type="SUPFAM" id="SSF55811">
    <property type="entry name" value="Nudix"/>
    <property type="match status" value="1"/>
</dbReference>
<dbReference type="AlphaFoldDB" id="F7XVZ0"/>
<dbReference type="CDD" id="cd03671">
    <property type="entry name" value="NUDIX_Ap4A_hydrolase_plant_like"/>
    <property type="match status" value="1"/>
</dbReference>
<comment type="function">
    <text evidence="3">Accelerates the degradation of transcripts by removing pyrophosphate from the 5'-end of triphosphorylated RNA, leading to a more labile monophosphorylated state that can stimulate subsequent ribonuclease cleavage.</text>
</comment>
<dbReference type="RefSeq" id="WP_013951051.1">
    <property type="nucleotide sequence ID" value="NC_015722.1"/>
</dbReference>